<comment type="subcellular location">
    <subcellularLocation>
        <location evidence="1">Cell inner membrane</location>
        <topology evidence="1">Single-pass membrane protein</topology>
    </subcellularLocation>
</comment>
<feature type="transmembrane region" description="Helical" evidence="11">
    <location>
        <begin position="12"/>
        <end position="37"/>
    </location>
</feature>
<dbReference type="Pfam" id="PF12019">
    <property type="entry name" value="GspH"/>
    <property type="match status" value="1"/>
</dbReference>
<dbReference type="InterPro" id="IPR045584">
    <property type="entry name" value="Pilin-like"/>
</dbReference>
<proteinExistence type="inferred from homology"/>
<dbReference type="OrthoDB" id="8929668at2"/>
<keyword evidence="3" id="KW-1003">Cell membrane</keyword>
<evidence type="ECO:0000256" key="2">
    <source>
        <dbReference type="ARBA" id="ARBA00021549"/>
    </source>
</evidence>
<dbReference type="Pfam" id="PF07963">
    <property type="entry name" value="N_methyl"/>
    <property type="match status" value="1"/>
</dbReference>
<dbReference type="PROSITE" id="PS00409">
    <property type="entry name" value="PROKAR_NTER_METHYL"/>
    <property type="match status" value="1"/>
</dbReference>
<evidence type="ECO:0000256" key="4">
    <source>
        <dbReference type="ARBA" id="ARBA00022481"/>
    </source>
</evidence>
<dbReference type="AlphaFoldDB" id="A0A418XV95"/>
<reference evidence="13 14" key="1">
    <citation type="submission" date="2018-09" db="EMBL/GenBank/DDBJ databases">
        <authorList>
            <person name="Zhu H."/>
        </authorList>
    </citation>
    <scope>NUCLEOTIDE SEQUENCE [LARGE SCALE GENOMIC DNA]</scope>
    <source>
        <strain evidence="13 14">K1S02-61</strain>
    </source>
</reference>
<dbReference type="RefSeq" id="WP_119810795.1">
    <property type="nucleotide sequence ID" value="NZ_QYUP01000107.1"/>
</dbReference>
<evidence type="ECO:0000256" key="5">
    <source>
        <dbReference type="ARBA" id="ARBA00022519"/>
    </source>
</evidence>
<dbReference type="Proteomes" id="UP000284006">
    <property type="component" value="Unassembled WGS sequence"/>
</dbReference>
<evidence type="ECO:0000256" key="6">
    <source>
        <dbReference type="ARBA" id="ARBA00022692"/>
    </source>
</evidence>
<dbReference type="EMBL" id="QYUP01000107">
    <property type="protein sequence ID" value="RJG16624.1"/>
    <property type="molecule type" value="Genomic_DNA"/>
</dbReference>
<evidence type="ECO:0000256" key="10">
    <source>
        <dbReference type="ARBA" id="ARBA00030775"/>
    </source>
</evidence>
<keyword evidence="6 11" id="KW-0812">Transmembrane</keyword>
<keyword evidence="7 11" id="KW-1133">Transmembrane helix</keyword>
<dbReference type="Gene3D" id="3.55.40.10">
    <property type="entry name" value="minor pseudopilin epsh domain"/>
    <property type="match status" value="1"/>
</dbReference>
<keyword evidence="8 11" id="KW-0472">Membrane</keyword>
<keyword evidence="5" id="KW-0997">Cell inner membrane</keyword>
<dbReference type="InterPro" id="IPR012902">
    <property type="entry name" value="N_methyl_site"/>
</dbReference>
<feature type="domain" description="General secretion pathway GspH" evidence="12">
    <location>
        <begin position="48"/>
        <end position="163"/>
    </location>
</feature>
<evidence type="ECO:0000256" key="7">
    <source>
        <dbReference type="ARBA" id="ARBA00022989"/>
    </source>
</evidence>
<protein>
    <recommendedName>
        <fullName evidence="2">Type II secretion system protein H</fullName>
    </recommendedName>
    <alternativeName>
        <fullName evidence="10">General secretion pathway protein H</fullName>
    </alternativeName>
</protein>
<comment type="similarity">
    <text evidence="9">Belongs to the GSP H family.</text>
</comment>
<dbReference type="SUPFAM" id="SSF54523">
    <property type="entry name" value="Pili subunits"/>
    <property type="match status" value="1"/>
</dbReference>
<accession>A0A418XV95</accession>
<evidence type="ECO:0000256" key="11">
    <source>
        <dbReference type="SAM" id="Phobius"/>
    </source>
</evidence>
<dbReference type="InterPro" id="IPR022346">
    <property type="entry name" value="T2SS_GspH"/>
</dbReference>
<evidence type="ECO:0000256" key="3">
    <source>
        <dbReference type="ARBA" id="ARBA00022475"/>
    </source>
</evidence>
<organism evidence="13 14">
    <name type="scientific">Massilia cavernae</name>
    <dbReference type="NCBI Taxonomy" id="2320864"/>
    <lineage>
        <taxon>Bacteria</taxon>
        <taxon>Pseudomonadati</taxon>
        <taxon>Pseudomonadota</taxon>
        <taxon>Betaproteobacteria</taxon>
        <taxon>Burkholderiales</taxon>
        <taxon>Oxalobacteraceae</taxon>
        <taxon>Telluria group</taxon>
        <taxon>Massilia</taxon>
    </lineage>
</organism>
<gene>
    <name evidence="13" type="ORF">D3872_10950</name>
</gene>
<evidence type="ECO:0000313" key="14">
    <source>
        <dbReference type="Proteomes" id="UP000284006"/>
    </source>
</evidence>
<keyword evidence="4" id="KW-0488">Methylation</keyword>
<dbReference type="GO" id="GO:0015628">
    <property type="term" value="P:protein secretion by the type II secretion system"/>
    <property type="evidence" value="ECO:0007669"/>
    <property type="project" value="InterPro"/>
</dbReference>
<name>A0A418XV95_9BURK</name>
<dbReference type="NCBIfam" id="TIGR02532">
    <property type="entry name" value="IV_pilin_GFxxxE"/>
    <property type="match status" value="1"/>
</dbReference>
<evidence type="ECO:0000256" key="8">
    <source>
        <dbReference type="ARBA" id="ARBA00023136"/>
    </source>
</evidence>
<dbReference type="GO" id="GO:0015627">
    <property type="term" value="C:type II protein secretion system complex"/>
    <property type="evidence" value="ECO:0007669"/>
    <property type="project" value="InterPro"/>
</dbReference>
<evidence type="ECO:0000256" key="1">
    <source>
        <dbReference type="ARBA" id="ARBA00004377"/>
    </source>
</evidence>
<dbReference type="GO" id="GO:0005886">
    <property type="term" value="C:plasma membrane"/>
    <property type="evidence" value="ECO:0007669"/>
    <property type="project" value="UniProtKB-SubCell"/>
</dbReference>
<evidence type="ECO:0000313" key="13">
    <source>
        <dbReference type="EMBL" id="RJG16624.1"/>
    </source>
</evidence>
<evidence type="ECO:0000259" key="12">
    <source>
        <dbReference type="Pfam" id="PF12019"/>
    </source>
</evidence>
<comment type="caution">
    <text evidence="13">The sequence shown here is derived from an EMBL/GenBank/DDBJ whole genome shotgun (WGS) entry which is preliminary data.</text>
</comment>
<evidence type="ECO:0000256" key="9">
    <source>
        <dbReference type="ARBA" id="ARBA00025772"/>
    </source>
</evidence>
<sequence length="183" mass="19251">MLAVKRHRGFSLVELMVVTSIAAILLGVAVANLGALLRQQQLRTALGDMFGAIDLTRSHAIALGRRVYMTPTATDWRDGWTVFVDADGDGRPSAGDKLVAVHGPLADGIAVRSTFTSPATPDYISYNGGGRSCSHASTMAARWGTLSLSTDGQVRRIKINMLGRARACNPALDGASCTGADPP</sequence>
<keyword evidence="14" id="KW-1185">Reference proteome</keyword>